<dbReference type="EMBL" id="MU838997">
    <property type="protein sequence ID" value="KAK1772434.1"/>
    <property type="molecule type" value="Genomic_DNA"/>
</dbReference>
<reference evidence="6" key="1">
    <citation type="submission" date="2023-06" db="EMBL/GenBank/DDBJ databases">
        <title>Genome-scale phylogeny and comparative genomics of the fungal order Sordariales.</title>
        <authorList>
            <consortium name="Lawrence Berkeley National Laboratory"/>
            <person name="Hensen N."/>
            <person name="Bonometti L."/>
            <person name="Westerberg I."/>
            <person name="Brannstrom I.O."/>
            <person name="Guillou S."/>
            <person name="Cros-Aarteil S."/>
            <person name="Calhoun S."/>
            <person name="Haridas S."/>
            <person name="Kuo A."/>
            <person name="Mondo S."/>
            <person name="Pangilinan J."/>
            <person name="Riley R."/>
            <person name="Labutti K."/>
            <person name="Andreopoulos B."/>
            <person name="Lipzen A."/>
            <person name="Chen C."/>
            <person name="Yanf M."/>
            <person name="Daum C."/>
            <person name="Ng V."/>
            <person name="Clum A."/>
            <person name="Steindorff A."/>
            <person name="Ohm R."/>
            <person name="Martin F."/>
            <person name="Silar P."/>
            <person name="Natvig D."/>
            <person name="Lalanne C."/>
            <person name="Gautier V."/>
            <person name="Ament-Velasquez S.L."/>
            <person name="Kruys A."/>
            <person name="Hutchinson M.I."/>
            <person name="Powell A.J."/>
            <person name="Barry K."/>
            <person name="Miller A.N."/>
            <person name="Grigoriev I.V."/>
            <person name="Debuchy R."/>
            <person name="Gladieux P."/>
            <person name="Thoren M.H."/>
            <person name="Johannesson H."/>
        </authorList>
    </citation>
    <scope>NUCLEOTIDE SEQUENCE</scope>
    <source>
        <strain evidence="6">8032-3</strain>
    </source>
</reference>
<dbReference type="InterPro" id="IPR022684">
    <property type="entry name" value="Calpain_cysteine_protease"/>
</dbReference>
<dbReference type="GO" id="GO:0006508">
    <property type="term" value="P:proteolysis"/>
    <property type="evidence" value="ECO:0007669"/>
    <property type="project" value="UniProtKB-KW"/>
</dbReference>
<dbReference type="GO" id="GO:0004198">
    <property type="term" value="F:calcium-dependent cysteine-type endopeptidase activity"/>
    <property type="evidence" value="ECO:0007669"/>
    <property type="project" value="InterPro"/>
</dbReference>
<dbReference type="InterPro" id="IPR001300">
    <property type="entry name" value="Peptidase_C2_calpain_cat"/>
</dbReference>
<gene>
    <name evidence="6" type="ORF">QBC33DRAFT_443154</name>
</gene>
<dbReference type="PANTHER" id="PTHR10183">
    <property type="entry name" value="CALPAIN"/>
    <property type="match status" value="1"/>
</dbReference>
<dbReference type="Proteomes" id="UP001244011">
    <property type="component" value="Unassembled WGS sequence"/>
</dbReference>
<dbReference type="RefSeq" id="XP_060288647.1">
    <property type="nucleotide sequence ID" value="XM_060424212.1"/>
</dbReference>
<dbReference type="InterPro" id="IPR036213">
    <property type="entry name" value="Calpain_III_sf"/>
</dbReference>
<dbReference type="SMART" id="SM00230">
    <property type="entry name" value="CysPc"/>
    <property type="match status" value="1"/>
</dbReference>
<feature type="compositionally biased region" description="Basic and acidic residues" evidence="4">
    <location>
        <begin position="725"/>
        <end position="776"/>
    </location>
</feature>
<evidence type="ECO:0000259" key="5">
    <source>
        <dbReference type="PROSITE" id="PS50203"/>
    </source>
</evidence>
<dbReference type="PROSITE" id="PS50203">
    <property type="entry name" value="CALPAIN_CAT"/>
    <property type="match status" value="1"/>
</dbReference>
<feature type="active site" evidence="2 3">
    <location>
        <position position="401"/>
    </location>
</feature>
<evidence type="ECO:0000256" key="1">
    <source>
        <dbReference type="ARBA" id="ARBA00007623"/>
    </source>
</evidence>
<evidence type="ECO:0000256" key="3">
    <source>
        <dbReference type="PROSITE-ProRule" id="PRU00239"/>
    </source>
</evidence>
<feature type="compositionally biased region" description="Pro residues" evidence="4">
    <location>
        <begin position="1"/>
        <end position="14"/>
    </location>
</feature>
<sequence>MPPPPPPPLPPPIPLSGAPPKKDLTKTPQELVTEFWDRFFARKPGKVTSIFPRALYATLLPDSQPRGLSTEARNAAESYEAAARECRDRVRRIVRECARTNEKFTDPDFDIETDPLNNCLNGLVRDNGDDDDDDLFAAAVDPATATPRLDSTLDARVRTRDPGPEPRRRESAVMRFPPRGGVGSGEYYSPGSVHRLDWVFESPQFTVDGFSSSDIKQGGNGDCWWLAAVATIAHRRDLMARVCVARDEECGVYGFVFQRDGEWVCTIVDDNLYLRSEDFDFYSDTYDSTGRRAREHRRKYQTGSEALYFAKCADPNETWLPLLEKAYAKVHGDYEAISGGWSGEGVEDMTGGVATTIATNRVLRKDALWRELVNSDGDFVFALSAIGTGWDWKKGGLALGHAYSILKATEEVDEDGNKVRLVQIRNPWGERMYNGVGEWNGPWSDGSKEWTPYWLKKLNHRFGDDGIFWMSYGDMLDTFRFLHRTRLFGDKWTVVQRWTSVNVGWVTGYLNTKFLIEIKKAGKVVIVLTQLDERYFKGLEGQYDFQLHFLLQEPSSAPGEHICRVRPVHPWESRSVSCEVELSPGVYEVVPKITASRSDGGCGGHRRPVEDVVREHAAGNPQKLRQVGLQYDLAHAKGGVPDEDELLVARREREKAKREAKRRRQRAREKRERRRGRRGGKLRLVVETRGGKSDGEAGKGEVKDGKDDAGKKKSDDEDGAPAAKSEGKVEKKDGAEAKPEGEKGAKRVSETKSREEDAAKEASKEAPKEAPKEALKDGSANESASSSEGAPTPSTEAPGETPAEEKKDPVANDEEEEEKEKEGEEAEGEKEEEESGSESESSEDESEDERDKLPPLDDDRTTPPWNAVCVVGLRVYANDPDVTITLVKPKDAEEAASLAVDTTPAGATM</sequence>
<proteinExistence type="inferred from homology"/>
<feature type="compositionally biased region" description="Low complexity" evidence="4">
    <location>
        <begin position="777"/>
        <end position="790"/>
    </location>
</feature>
<accession>A0AAJ0C937</accession>
<keyword evidence="3" id="KW-0788">Thiol protease</keyword>
<dbReference type="SUPFAM" id="SSF49758">
    <property type="entry name" value="Calpain large subunit, middle domain (domain III)"/>
    <property type="match status" value="1"/>
</dbReference>
<feature type="region of interest" description="Disordered" evidence="4">
    <location>
        <begin position="1"/>
        <end position="26"/>
    </location>
</feature>
<evidence type="ECO:0000256" key="4">
    <source>
        <dbReference type="SAM" id="MobiDB-lite"/>
    </source>
</evidence>
<keyword evidence="3" id="KW-0645">Protease</keyword>
<feature type="active site" evidence="2 3">
    <location>
        <position position="426"/>
    </location>
</feature>
<dbReference type="SUPFAM" id="SSF54001">
    <property type="entry name" value="Cysteine proteinases"/>
    <property type="match status" value="1"/>
</dbReference>
<comment type="caution">
    <text evidence="6">The sequence shown here is derived from an EMBL/GenBank/DDBJ whole genome shotgun (WGS) entry which is preliminary data.</text>
</comment>
<feature type="active site" evidence="2 3">
    <location>
        <position position="223"/>
    </location>
</feature>
<dbReference type="PANTHER" id="PTHR10183:SF425">
    <property type="entry name" value="CALPAIN-5"/>
    <property type="match status" value="1"/>
</dbReference>
<feature type="region of interest" description="Disordered" evidence="4">
    <location>
        <begin position="653"/>
        <end position="864"/>
    </location>
</feature>
<feature type="compositionally biased region" description="Basic residues" evidence="4">
    <location>
        <begin position="658"/>
        <end position="681"/>
    </location>
</feature>
<feature type="compositionally biased region" description="Basic and acidic residues" evidence="4">
    <location>
        <begin position="849"/>
        <end position="861"/>
    </location>
</feature>
<keyword evidence="3" id="KW-0378">Hydrolase</keyword>
<keyword evidence="7" id="KW-1185">Reference proteome</keyword>
<dbReference type="InterPro" id="IPR000169">
    <property type="entry name" value="Pept_cys_AS"/>
</dbReference>
<feature type="domain" description="Calpain catalytic" evidence="5">
    <location>
        <begin position="195"/>
        <end position="488"/>
    </location>
</feature>
<dbReference type="GeneID" id="85307399"/>
<feature type="compositionally biased region" description="Acidic residues" evidence="4">
    <location>
        <begin position="811"/>
        <end position="848"/>
    </location>
</feature>
<protein>
    <submittedName>
        <fullName evidence="6">Cysteine proteinase</fullName>
    </submittedName>
</protein>
<organism evidence="6 7">
    <name type="scientific">Phialemonium atrogriseum</name>
    <dbReference type="NCBI Taxonomy" id="1093897"/>
    <lineage>
        <taxon>Eukaryota</taxon>
        <taxon>Fungi</taxon>
        <taxon>Dikarya</taxon>
        <taxon>Ascomycota</taxon>
        <taxon>Pezizomycotina</taxon>
        <taxon>Sordariomycetes</taxon>
        <taxon>Sordariomycetidae</taxon>
        <taxon>Cephalothecales</taxon>
        <taxon>Cephalothecaceae</taxon>
        <taxon>Phialemonium</taxon>
    </lineage>
</organism>
<dbReference type="AlphaFoldDB" id="A0AAJ0C937"/>
<dbReference type="PROSITE" id="PS00139">
    <property type="entry name" value="THIOL_PROTEASE_CYS"/>
    <property type="match status" value="1"/>
</dbReference>
<dbReference type="Gene3D" id="3.90.70.10">
    <property type="entry name" value="Cysteine proteinases"/>
    <property type="match status" value="1"/>
</dbReference>
<dbReference type="Pfam" id="PF00648">
    <property type="entry name" value="Peptidase_C2"/>
    <property type="match status" value="2"/>
</dbReference>
<evidence type="ECO:0000256" key="2">
    <source>
        <dbReference type="PIRSR" id="PIRSR622684-1"/>
    </source>
</evidence>
<name>A0AAJ0C937_9PEZI</name>
<evidence type="ECO:0000313" key="6">
    <source>
        <dbReference type="EMBL" id="KAK1772434.1"/>
    </source>
</evidence>
<comment type="similarity">
    <text evidence="1">Belongs to the peptidase C2 family.</text>
</comment>
<evidence type="ECO:0000313" key="7">
    <source>
        <dbReference type="Proteomes" id="UP001244011"/>
    </source>
</evidence>
<feature type="compositionally biased region" description="Basic and acidic residues" evidence="4">
    <location>
        <begin position="684"/>
        <end position="715"/>
    </location>
</feature>
<dbReference type="InterPro" id="IPR038765">
    <property type="entry name" value="Papain-like_cys_pep_sf"/>
</dbReference>
<dbReference type="CDD" id="cd00044">
    <property type="entry name" value="CysPc"/>
    <property type="match status" value="1"/>
</dbReference>